<accession>A0A2X2CB13</accession>
<evidence type="ECO:0000313" key="2">
    <source>
        <dbReference type="Proteomes" id="UP000250443"/>
    </source>
</evidence>
<reference evidence="1 2" key="1">
    <citation type="submission" date="2018-06" db="EMBL/GenBank/DDBJ databases">
        <authorList>
            <consortium name="Pathogen Informatics"/>
            <person name="Doyle S."/>
        </authorList>
    </citation>
    <scope>NUCLEOTIDE SEQUENCE [LARGE SCALE GENOMIC DNA]</scope>
    <source>
        <strain evidence="1 2">NCTC11842</strain>
    </source>
</reference>
<evidence type="ECO:0000313" key="1">
    <source>
        <dbReference type="EMBL" id="SPZ05327.1"/>
    </source>
</evidence>
<organism evidence="1 2">
    <name type="scientific">Pseudomonas luteola</name>
    <dbReference type="NCBI Taxonomy" id="47886"/>
    <lineage>
        <taxon>Bacteria</taxon>
        <taxon>Pseudomonadati</taxon>
        <taxon>Pseudomonadota</taxon>
        <taxon>Gammaproteobacteria</taxon>
        <taxon>Pseudomonadales</taxon>
        <taxon>Pseudomonadaceae</taxon>
        <taxon>Pseudomonas</taxon>
    </lineage>
</organism>
<name>A0A2X2CB13_PSELU</name>
<dbReference type="Proteomes" id="UP000250443">
    <property type="component" value="Unassembled WGS sequence"/>
</dbReference>
<dbReference type="RefSeq" id="WP_112297743.1">
    <property type="nucleotide sequence ID" value="NZ_DALZQD010000025.1"/>
</dbReference>
<protein>
    <submittedName>
        <fullName evidence="1">Uncharacterized protein</fullName>
    </submittedName>
</protein>
<dbReference type="AlphaFoldDB" id="A0A2X2CB13"/>
<sequence>MRRKAKPTGTLRSFLDGVRKTISEIDTEFDVLMLEGARLTGQLYAQLMDEARDTYTAVNQIQRDAGEAIDYHKAGLEKEIFRLRAAEHAAFESLTDKVPSIRSWKHYDKLADIAASKLGICTLFELRKSVVGIGLIGMVAAKMHNLPIFDTIASHVFELGTSFYPALSQSDSQALTTAMIGISALSAYRLFSVNLAGRRAANFDQNKYTLERWQSKLQGGWANWAVSVIGWVNDKLHNSLPPFEKQTLQQLKSLKQGELARLFTTDLLTQPQQHAFQSIVRELTQQYRIGMADTVAIEMLLQEPDPNRVMAILRSREIPEHWAQEFKIERRFLVSTDRNWSLPLFDHDQPSRVSQACSCQHERAVDYHEPPGPNI</sequence>
<dbReference type="EMBL" id="UAUF01000010">
    <property type="protein sequence ID" value="SPZ05327.1"/>
    <property type="molecule type" value="Genomic_DNA"/>
</dbReference>
<proteinExistence type="predicted"/>
<gene>
    <name evidence="1" type="ORF">NCTC11842_01747</name>
</gene>